<keyword evidence="13" id="KW-0732">Signal</keyword>
<evidence type="ECO:0000259" key="14">
    <source>
        <dbReference type="Pfam" id="PF00394"/>
    </source>
</evidence>
<feature type="signal peptide" evidence="13">
    <location>
        <begin position="1"/>
        <end position="21"/>
    </location>
</feature>
<evidence type="ECO:0000313" key="17">
    <source>
        <dbReference type="EMBL" id="KQK10592.1"/>
    </source>
</evidence>
<evidence type="ECO:0000256" key="1">
    <source>
        <dbReference type="ARBA" id="ARBA00000349"/>
    </source>
</evidence>
<dbReference type="GO" id="GO:0048046">
    <property type="term" value="C:apoplast"/>
    <property type="evidence" value="ECO:0007669"/>
    <property type="project" value="UniProtKB-SubCell"/>
</dbReference>
<evidence type="ECO:0000256" key="6">
    <source>
        <dbReference type="ARBA" id="ARBA00022523"/>
    </source>
</evidence>
<dbReference type="CDD" id="cd13875">
    <property type="entry name" value="CuRO_2_LCC_plant"/>
    <property type="match status" value="1"/>
</dbReference>
<reference evidence="17 18" key="1">
    <citation type="journal article" date="2010" name="Nature">
        <title>Genome sequencing and analysis of the model grass Brachypodium distachyon.</title>
        <authorList>
            <consortium name="International Brachypodium Initiative"/>
        </authorList>
    </citation>
    <scope>NUCLEOTIDE SEQUENCE [LARGE SCALE GENOMIC DNA]</scope>
    <source>
        <strain evidence="17">Bd21</strain>
        <strain evidence="18">cv. Bd21</strain>
    </source>
</reference>
<dbReference type="Pfam" id="PF00394">
    <property type="entry name" value="Cu-oxidase"/>
    <property type="match status" value="1"/>
</dbReference>
<dbReference type="Proteomes" id="UP000008810">
    <property type="component" value="Chromosome 2"/>
</dbReference>
<evidence type="ECO:0000313" key="19">
    <source>
        <dbReference type="Proteomes" id="UP000008810"/>
    </source>
</evidence>
<dbReference type="InterPro" id="IPR008972">
    <property type="entry name" value="Cupredoxin"/>
</dbReference>
<reference evidence="18" key="3">
    <citation type="submission" date="2018-08" db="UniProtKB">
        <authorList>
            <consortium name="EnsemblPlants"/>
        </authorList>
    </citation>
    <scope>IDENTIFICATION</scope>
    <source>
        <strain evidence="18">cv. Bd21</strain>
    </source>
</reference>
<sequence>MAQLLWLASVLLLAASSVADAATANYTFTVASMRVNRLCNSTDIIAVNGQLPGPTIEVNDGDEVVVNVTNGSPYNLTIHWHGMLQLLTPWADGPSMVTQCPIQPNSSYAYRFNVTGQEGTLWWHAHSSFLRATVYGALIVKPRNGSAYPFPTPDQEVPLVLGEWWSQNVVDVEKDALMSGQLPSRSDAFTVNGLTGQLYPCANETFTVVVEPNTTVLLRVINAALNTHLFFKLAGHNFTVVAVDACYTANHTTDTLVLAPGNTVDALIFTGPKPAGSYYMAVQPHDTISPATMATSDDDSTATAILRYNGTSPTATPAMPAMPTSSDTSTANAFYFGLRGVKAFTAVPTKVDVNMTIELGLGQLPCDSAQTSCNGTAFAAAMNGVSFRLPTRVSLLEAQFKGKPAGVYTADFPDGPPGSGMAMVEGTKVRSLPYNSTVEIVLQNPTAVPAENHPIHLHGFNFFVLAQGLGTFTPGNASAYNLVDPVSRNTLAVPTGGWAVIRFVANNPGMWFFHCHLDAHVPMGLGMVFAVQNGTAPGSILPPPPADLPMC</sequence>
<dbReference type="KEGG" id="bdi:100826116"/>
<dbReference type="AlphaFoldDB" id="I1HTF1"/>
<dbReference type="InterPro" id="IPR034288">
    <property type="entry name" value="CuRO_1_LCC"/>
</dbReference>
<dbReference type="InterPro" id="IPR045087">
    <property type="entry name" value="Cu-oxidase_fam"/>
</dbReference>
<keyword evidence="9 13" id="KW-0677">Repeat</keyword>
<dbReference type="OMA" id="WYHSHQV"/>
<dbReference type="eggNOG" id="KOG1263">
    <property type="taxonomic scope" value="Eukaryota"/>
</dbReference>
<dbReference type="PROSITE" id="PS00080">
    <property type="entry name" value="MULTICOPPER_OXIDASE2"/>
    <property type="match status" value="1"/>
</dbReference>
<dbReference type="EnsemblPlants" id="PNT73207">
    <property type="protein sequence ID" value="PNT73207"/>
    <property type="gene ID" value="BRADI_2g55050v3"/>
</dbReference>
<evidence type="ECO:0000256" key="10">
    <source>
        <dbReference type="ARBA" id="ARBA00023002"/>
    </source>
</evidence>
<comment type="catalytic activity">
    <reaction evidence="1 13">
        <text>4 hydroquinone + O2 = 4 benzosemiquinone + 2 H2O</text>
        <dbReference type="Rhea" id="RHEA:11276"/>
        <dbReference type="ChEBI" id="CHEBI:15377"/>
        <dbReference type="ChEBI" id="CHEBI:15379"/>
        <dbReference type="ChEBI" id="CHEBI:17594"/>
        <dbReference type="ChEBI" id="CHEBI:17977"/>
        <dbReference type="EC" id="1.10.3.2"/>
    </reaction>
</comment>
<keyword evidence="6 13" id="KW-0052">Apoplast</keyword>
<evidence type="ECO:0000256" key="11">
    <source>
        <dbReference type="ARBA" id="ARBA00023008"/>
    </source>
</evidence>
<dbReference type="InterPro" id="IPR033138">
    <property type="entry name" value="Cu_oxidase_CS"/>
</dbReference>
<feature type="chain" id="PRO_5013982741" description="Laccase" evidence="13">
    <location>
        <begin position="22"/>
        <end position="551"/>
    </location>
</feature>
<dbReference type="PROSITE" id="PS00079">
    <property type="entry name" value="MULTICOPPER_OXIDASE1"/>
    <property type="match status" value="1"/>
</dbReference>
<dbReference type="PANTHER" id="PTHR11709:SF109">
    <property type="entry name" value="LACCASE-7"/>
    <property type="match status" value="1"/>
</dbReference>
<dbReference type="EnsemblPlants" id="KQK10592">
    <property type="protein sequence ID" value="KQK10592"/>
    <property type="gene ID" value="BRADI_2g55050v3"/>
</dbReference>
<dbReference type="Gramene" id="PNT73207">
    <property type="protein sequence ID" value="PNT73207"/>
    <property type="gene ID" value="BRADI_2g55050v3"/>
</dbReference>
<feature type="domain" description="Plastocyanin-like" evidence="16">
    <location>
        <begin position="30"/>
        <end position="144"/>
    </location>
</feature>
<dbReference type="GO" id="GO:0016491">
    <property type="term" value="F:oxidoreductase activity"/>
    <property type="evidence" value="ECO:0000318"/>
    <property type="project" value="GO_Central"/>
</dbReference>
<evidence type="ECO:0000256" key="5">
    <source>
        <dbReference type="ARBA" id="ARBA00012297"/>
    </source>
</evidence>
<dbReference type="GO" id="GO:0005507">
    <property type="term" value="F:copper ion binding"/>
    <property type="evidence" value="ECO:0007669"/>
    <property type="project" value="InterPro"/>
</dbReference>
<evidence type="ECO:0000256" key="9">
    <source>
        <dbReference type="ARBA" id="ARBA00022737"/>
    </source>
</evidence>
<dbReference type="NCBIfam" id="TIGR03389">
    <property type="entry name" value="laccase"/>
    <property type="match status" value="1"/>
</dbReference>
<evidence type="ECO:0000259" key="16">
    <source>
        <dbReference type="Pfam" id="PF07732"/>
    </source>
</evidence>
<dbReference type="Gramene" id="KQK10592">
    <property type="protein sequence ID" value="KQK10592"/>
    <property type="gene ID" value="BRADI_2g55050v3"/>
</dbReference>
<comment type="cofactor">
    <cofactor evidence="13">
        <name>Cu cation</name>
        <dbReference type="ChEBI" id="CHEBI:23378"/>
    </cofactor>
    <text evidence="13">Binds 4 Cu cations per monomer.</text>
</comment>
<dbReference type="InterPro" id="IPR034285">
    <property type="entry name" value="CuRO_2_LCC"/>
</dbReference>
<evidence type="ECO:0000256" key="7">
    <source>
        <dbReference type="ARBA" id="ARBA00022525"/>
    </source>
</evidence>
<evidence type="ECO:0000256" key="2">
    <source>
        <dbReference type="ARBA" id="ARBA00002075"/>
    </source>
</evidence>
<dbReference type="InterPro" id="IPR011706">
    <property type="entry name" value="Cu-oxidase_C"/>
</dbReference>
<evidence type="ECO:0000256" key="3">
    <source>
        <dbReference type="ARBA" id="ARBA00004271"/>
    </source>
</evidence>
<dbReference type="Gene3D" id="2.60.40.420">
    <property type="entry name" value="Cupredoxins - blue copper proteins"/>
    <property type="match status" value="3"/>
</dbReference>
<dbReference type="SUPFAM" id="SSF49503">
    <property type="entry name" value="Cupredoxins"/>
    <property type="match status" value="3"/>
</dbReference>
<dbReference type="InterPro" id="IPR017761">
    <property type="entry name" value="Laccase"/>
</dbReference>
<dbReference type="GeneID" id="100826116"/>
<dbReference type="RefSeq" id="XP_003564616.1">
    <property type="nucleotide sequence ID" value="XM_003564568.4"/>
</dbReference>
<dbReference type="STRING" id="15368.I1HTF1"/>
<feature type="domain" description="Plastocyanin-like" evidence="15">
    <location>
        <begin position="410"/>
        <end position="533"/>
    </location>
</feature>
<dbReference type="InterPro" id="IPR001117">
    <property type="entry name" value="Cu-oxidase_2nd"/>
</dbReference>
<dbReference type="HOGENOM" id="CLU_006504_6_3_1"/>
<name>I1HTF1_BRADI</name>
<evidence type="ECO:0000259" key="15">
    <source>
        <dbReference type="Pfam" id="PF07731"/>
    </source>
</evidence>
<dbReference type="InterPro" id="IPR002355">
    <property type="entry name" value="Cu_oxidase_Cu_BS"/>
</dbReference>
<dbReference type="GO" id="GO:0052716">
    <property type="term" value="F:hydroquinone:oxygen oxidoreductase activity"/>
    <property type="evidence" value="ECO:0007669"/>
    <property type="project" value="UniProtKB-EC"/>
</dbReference>
<comment type="subcellular location">
    <subcellularLocation>
        <location evidence="3 13">Secreted</location>
        <location evidence="3 13">Extracellular space</location>
        <location evidence="3 13">Apoplast</location>
    </subcellularLocation>
</comment>
<protein>
    <recommendedName>
        <fullName evidence="5 13">Laccase</fullName>
        <ecNumber evidence="5 13">1.10.3.2</ecNumber>
    </recommendedName>
    <alternativeName>
        <fullName evidence="13">Benzenediol:oxygen oxidoreductase</fullName>
    </alternativeName>
    <alternativeName>
        <fullName evidence="13">Diphenol oxidase</fullName>
    </alternativeName>
    <alternativeName>
        <fullName evidence="13">Urishiol oxidase</fullName>
    </alternativeName>
</protein>
<keyword evidence="19" id="KW-1185">Reference proteome</keyword>
<evidence type="ECO:0000313" key="18">
    <source>
        <dbReference type="EnsemblPlants" id="KQK10592"/>
    </source>
</evidence>
<dbReference type="CDD" id="cd13849">
    <property type="entry name" value="CuRO_1_LCC_plant"/>
    <property type="match status" value="1"/>
</dbReference>
<keyword evidence="11 13" id="KW-0186">Copper</keyword>
<accession>I1HTF1</accession>
<dbReference type="Pfam" id="PF07732">
    <property type="entry name" value="Cu-oxidase_3"/>
    <property type="match status" value="1"/>
</dbReference>
<keyword evidence="10 13" id="KW-0560">Oxidoreductase</keyword>
<evidence type="ECO:0000256" key="4">
    <source>
        <dbReference type="ARBA" id="ARBA00010609"/>
    </source>
</evidence>
<dbReference type="EMBL" id="CM000881">
    <property type="protein sequence ID" value="KQK10592.1"/>
    <property type="molecule type" value="Genomic_DNA"/>
</dbReference>
<gene>
    <name evidence="18" type="primary">LOC100826116</name>
    <name evidence="17" type="ORF">BRADI_2g55050v3</name>
</gene>
<evidence type="ECO:0000256" key="12">
    <source>
        <dbReference type="ARBA" id="ARBA00023185"/>
    </source>
</evidence>
<dbReference type="PANTHER" id="PTHR11709">
    <property type="entry name" value="MULTI-COPPER OXIDASE"/>
    <property type="match status" value="1"/>
</dbReference>
<keyword evidence="7 13" id="KW-0964">Secreted</keyword>
<dbReference type="EMBL" id="CM000881">
    <property type="protein sequence ID" value="PNT73207.1"/>
    <property type="molecule type" value="Genomic_DNA"/>
</dbReference>
<reference evidence="17" key="2">
    <citation type="submission" date="2017-06" db="EMBL/GenBank/DDBJ databases">
        <title>WGS assembly of Brachypodium distachyon.</title>
        <authorList>
            <consortium name="The International Brachypodium Initiative"/>
            <person name="Lucas S."/>
            <person name="Harmon-Smith M."/>
            <person name="Lail K."/>
            <person name="Tice H."/>
            <person name="Grimwood J."/>
            <person name="Bruce D."/>
            <person name="Barry K."/>
            <person name="Shu S."/>
            <person name="Lindquist E."/>
            <person name="Wang M."/>
            <person name="Pitluck S."/>
            <person name="Vogel J.P."/>
            <person name="Garvin D.F."/>
            <person name="Mockler T.C."/>
            <person name="Schmutz J."/>
            <person name="Rokhsar D."/>
            <person name="Bevan M.W."/>
        </authorList>
    </citation>
    <scope>NUCLEOTIDE SEQUENCE</scope>
    <source>
        <strain evidence="17">Bd21</strain>
    </source>
</reference>
<evidence type="ECO:0000256" key="8">
    <source>
        <dbReference type="ARBA" id="ARBA00022723"/>
    </source>
</evidence>
<comment type="function">
    <text evidence="2 13">Lignin degradation and detoxification of lignin-derived products.</text>
</comment>
<evidence type="ECO:0000256" key="13">
    <source>
        <dbReference type="RuleBase" id="RU361119"/>
    </source>
</evidence>
<dbReference type="EC" id="1.10.3.2" evidence="5 13"/>
<keyword evidence="8 13" id="KW-0479">Metal-binding</keyword>
<comment type="similarity">
    <text evidence="4 13">Belongs to the multicopper oxidase family.</text>
</comment>
<organism evidence="18">
    <name type="scientific">Brachypodium distachyon</name>
    <name type="common">Purple false brome</name>
    <name type="synonym">Trachynia distachya</name>
    <dbReference type="NCBI Taxonomy" id="15368"/>
    <lineage>
        <taxon>Eukaryota</taxon>
        <taxon>Viridiplantae</taxon>
        <taxon>Streptophyta</taxon>
        <taxon>Embryophyta</taxon>
        <taxon>Tracheophyta</taxon>
        <taxon>Spermatophyta</taxon>
        <taxon>Magnoliopsida</taxon>
        <taxon>Liliopsida</taxon>
        <taxon>Poales</taxon>
        <taxon>Poaceae</taxon>
        <taxon>BOP clade</taxon>
        <taxon>Pooideae</taxon>
        <taxon>Stipodae</taxon>
        <taxon>Brachypodieae</taxon>
        <taxon>Brachypodium</taxon>
    </lineage>
</organism>
<keyword evidence="12 13" id="KW-0439">Lignin degradation</keyword>
<dbReference type="InterPro" id="IPR011707">
    <property type="entry name" value="Cu-oxidase-like_N"/>
</dbReference>
<dbReference type="GO" id="GO:0046274">
    <property type="term" value="P:lignin catabolic process"/>
    <property type="evidence" value="ECO:0007669"/>
    <property type="project" value="UniProtKB-KW"/>
</dbReference>
<feature type="domain" description="Plastocyanin-like" evidence="14">
    <location>
        <begin position="156"/>
        <end position="310"/>
    </location>
</feature>
<dbReference type="OrthoDB" id="2121828at2759"/>
<dbReference type="Pfam" id="PF07731">
    <property type="entry name" value="Cu-oxidase_2"/>
    <property type="match status" value="1"/>
</dbReference>
<proteinExistence type="inferred from homology"/>